<evidence type="ECO:0000259" key="6">
    <source>
        <dbReference type="Pfam" id="PF06421"/>
    </source>
</evidence>
<dbReference type="GO" id="GO:0005525">
    <property type="term" value="F:GTP binding"/>
    <property type="evidence" value="ECO:0007669"/>
    <property type="project" value="UniProtKB-KW"/>
</dbReference>
<proteinExistence type="inferred from homology"/>
<evidence type="ECO:0000256" key="4">
    <source>
        <dbReference type="ARBA" id="ARBA00022917"/>
    </source>
</evidence>
<dbReference type="InterPro" id="IPR038363">
    <property type="entry name" value="LepA_C_sf"/>
</dbReference>
<reference evidence="7 8" key="1">
    <citation type="journal article" date="2018" name="Sci. Rep.">
        <title>Raphidocelis subcapitata (=Pseudokirchneriella subcapitata) provides an insight into genome evolution and environmental adaptations in the Sphaeropleales.</title>
        <authorList>
            <person name="Suzuki S."/>
            <person name="Yamaguchi H."/>
            <person name="Nakajima N."/>
            <person name="Kawachi M."/>
        </authorList>
    </citation>
    <scope>NUCLEOTIDE SEQUENCE [LARGE SCALE GENOMIC DNA]</scope>
    <source>
        <strain evidence="7 8">NIES-35</strain>
    </source>
</reference>
<dbReference type="GO" id="GO:0006412">
    <property type="term" value="P:translation"/>
    <property type="evidence" value="ECO:0007669"/>
    <property type="project" value="UniProtKB-KW"/>
</dbReference>
<evidence type="ECO:0000256" key="3">
    <source>
        <dbReference type="ARBA" id="ARBA00022801"/>
    </source>
</evidence>
<dbReference type="AlphaFoldDB" id="A0A2V0PAH8"/>
<dbReference type="Gene3D" id="3.30.70.2570">
    <property type="entry name" value="Elongation factor 4, C-terminal domain"/>
    <property type="match status" value="1"/>
</dbReference>
<protein>
    <recommendedName>
        <fullName evidence="6">GTP-binding protein LepA C-terminal domain-containing protein</fullName>
    </recommendedName>
</protein>
<gene>
    <name evidence="7" type="ORF">Rsub_08156</name>
</gene>
<sequence length="137" mass="15114">MPPTSSGLLTGYRKNDLVLLEVRINSEPAEPLSVIVHRDAAFRVGKALCLKLKELIPRQMFKVPIQAAIGGKIIASEQIAPYRKDVLAKCYGGDISRKKKLLSKQAEGKKRMKAIGKVEVPQSAFMAVLNINRESND</sequence>
<organism evidence="7 8">
    <name type="scientific">Raphidocelis subcapitata</name>
    <dbReference type="NCBI Taxonomy" id="307507"/>
    <lineage>
        <taxon>Eukaryota</taxon>
        <taxon>Viridiplantae</taxon>
        <taxon>Chlorophyta</taxon>
        <taxon>core chlorophytes</taxon>
        <taxon>Chlorophyceae</taxon>
        <taxon>CS clade</taxon>
        <taxon>Sphaeropleales</taxon>
        <taxon>Selenastraceae</taxon>
        <taxon>Raphidocelis</taxon>
    </lineage>
</organism>
<keyword evidence="2" id="KW-0547">Nucleotide-binding</keyword>
<evidence type="ECO:0000313" key="7">
    <source>
        <dbReference type="EMBL" id="GBF94913.1"/>
    </source>
</evidence>
<dbReference type="GO" id="GO:0016787">
    <property type="term" value="F:hydrolase activity"/>
    <property type="evidence" value="ECO:0007669"/>
    <property type="project" value="UniProtKB-KW"/>
</dbReference>
<dbReference type="OrthoDB" id="1074at2759"/>
<comment type="similarity">
    <text evidence="1">Belongs to the TRAFAC class translation factor GTPase superfamily. Classic translation factor GTPase family. LepA subfamily.</text>
</comment>
<evidence type="ECO:0000256" key="2">
    <source>
        <dbReference type="ARBA" id="ARBA00022741"/>
    </source>
</evidence>
<dbReference type="PANTHER" id="PTHR43512:SF4">
    <property type="entry name" value="TRANSLATION FACTOR GUF1 HOMOLOG, CHLOROPLASTIC"/>
    <property type="match status" value="1"/>
</dbReference>
<feature type="domain" description="GTP-binding protein LepA C-terminal" evidence="6">
    <location>
        <begin position="24"/>
        <end position="129"/>
    </location>
</feature>
<dbReference type="InParanoid" id="A0A2V0PAH8"/>
<evidence type="ECO:0000256" key="5">
    <source>
        <dbReference type="ARBA" id="ARBA00023134"/>
    </source>
</evidence>
<keyword evidence="5" id="KW-0342">GTP-binding</keyword>
<dbReference type="PANTHER" id="PTHR43512">
    <property type="entry name" value="TRANSLATION FACTOR GUF1-RELATED"/>
    <property type="match status" value="1"/>
</dbReference>
<keyword evidence="8" id="KW-1185">Reference proteome</keyword>
<dbReference type="STRING" id="307507.A0A2V0PAH8"/>
<evidence type="ECO:0000313" key="8">
    <source>
        <dbReference type="Proteomes" id="UP000247498"/>
    </source>
</evidence>
<keyword evidence="3" id="KW-0378">Hydrolase</keyword>
<evidence type="ECO:0000256" key="1">
    <source>
        <dbReference type="ARBA" id="ARBA00005454"/>
    </source>
</evidence>
<dbReference type="Proteomes" id="UP000247498">
    <property type="component" value="Unassembled WGS sequence"/>
</dbReference>
<dbReference type="InterPro" id="IPR006297">
    <property type="entry name" value="EF-4"/>
</dbReference>
<dbReference type="GO" id="GO:0043022">
    <property type="term" value="F:ribosome binding"/>
    <property type="evidence" value="ECO:0007669"/>
    <property type="project" value="TreeGrafter"/>
</dbReference>
<dbReference type="GO" id="GO:0045727">
    <property type="term" value="P:positive regulation of translation"/>
    <property type="evidence" value="ECO:0007669"/>
    <property type="project" value="TreeGrafter"/>
</dbReference>
<dbReference type="InterPro" id="IPR013842">
    <property type="entry name" value="LepA_CTD"/>
</dbReference>
<keyword evidence="4" id="KW-0648">Protein biosynthesis</keyword>
<comment type="caution">
    <text evidence="7">The sequence shown here is derived from an EMBL/GenBank/DDBJ whole genome shotgun (WGS) entry which is preliminary data.</text>
</comment>
<accession>A0A2V0PAH8</accession>
<dbReference type="FunFam" id="3.30.70.2570:FF:000001">
    <property type="entry name" value="Translation factor GUF1, mitochondrial"/>
    <property type="match status" value="1"/>
</dbReference>
<name>A0A2V0PAH8_9CHLO</name>
<dbReference type="EMBL" id="BDRX01000057">
    <property type="protein sequence ID" value="GBF94913.1"/>
    <property type="molecule type" value="Genomic_DNA"/>
</dbReference>
<dbReference type="Pfam" id="PF06421">
    <property type="entry name" value="LepA_C"/>
    <property type="match status" value="1"/>
</dbReference>